<dbReference type="Pfam" id="PF13911">
    <property type="entry name" value="AhpC-TSA_2"/>
    <property type="match status" value="1"/>
</dbReference>
<dbReference type="AlphaFoldDB" id="A0A8H4VJS6"/>
<protein>
    <submittedName>
        <fullName evidence="1">Uncharacterized protein</fullName>
    </submittedName>
</protein>
<dbReference type="InterPro" id="IPR032801">
    <property type="entry name" value="PXL2A/B/C"/>
</dbReference>
<organism evidence="1 2">
    <name type="scientific">Agrocybe pediades</name>
    <dbReference type="NCBI Taxonomy" id="84607"/>
    <lineage>
        <taxon>Eukaryota</taxon>
        <taxon>Fungi</taxon>
        <taxon>Dikarya</taxon>
        <taxon>Basidiomycota</taxon>
        <taxon>Agaricomycotina</taxon>
        <taxon>Agaricomycetes</taxon>
        <taxon>Agaricomycetidae</taxon>
        <taxon>Agaricales</taxon>
        <taxon>Agaricineae</taxon>
        <taxon>Strophariaceae</taxon>
        <taxon>Agrocybe</taxon>
    </lineage>
</organism>
<proteinExistence type="predicted"/>
<comment type="caution">
    <text evidence="1">The sequence shown here is derived from an EMBL/GenBank/DDBJ whole genome shotgun (WGS) entry which is preliminary data.</text>
</comment>
<evidence type="ECO:0000313" key="2">
    <source>
        <dbReference type="Proteomes" id="UP000521872"/>
    </source>
</evidence>
<accession>A0A8H4VJS6</accession>
<evidence type="ECO:0000313" key="1">
    <source>
        <dbReference type="EMBL" id="KAF4612418.1"/>
    </source>
</evidence>
<gene>
    <name evidence="1" type="ORF">D9613_004594</name>
</gene>
<sequence>MYADPSRKLYRALGMDVENLGKTPSNETKRSYLTMGALSNIAMSLWRGPIKNPSLIGKNGNISQLGGEFIFGPGSVCSFASRMRHTEDHTEVSELAKEAGIEI</sequence>
<dbReference type="Proteomes" id="UP000521872">
    <property type="component" value="Unassembled WGS sequence"/>
</dbReference>
<dbReference type="EMBL" id="JAACJL010000057">
    <property type="protein sequence ID" value="KAF4612418.1"/>
    <property type="molecule type" value="Genomic_DNA"/>
</dbReference>
<reference evidence="1 2" key="1">
    <citation type="submission" date="2019-12" db="EMBL/GenBank/DDBJ databases">
        <authorList>
            <person name="Floudas D."/>
            <person name="Bentzer J."/>
            <person name="Ahren D."/>
            <person name="Johansson T."/>
            <person name="Persson P."/>
            <person name="Tunlid A."/>
        </authorList>
    </citation>
    <scope>NUCLEOTIDE SEQUENCE [LARGE SCALE GENOMIC DNA]</scope>
    <source>
        <strain evidence="1 2">CBS 102.39</strain>
    </source>
</reference>
<name>A0A8H4VJS6_9AGAR</name>
<keyword evidence="2" id="KW-1185">Reference proteome</keyword>